<keyword evidence="2" id="KW-1185">Reference proteome</keyword>
<dbReference type="AlphaFoldDB" id="A0A392VQ26"/>
<proteinExistence type="predicted"/>
<evidence type="ECO:0000313" key="2">
    <source>
        <dbReference type="Proteomes" id="UP000265520"/>
    </source>
</evidence>
<evidence type="ECO:0000313" key="1">
    <source>
        <dbReference type="EMBL" id="MCI88540.1"/>
    </source>
</evidence>
<dbReference type="Proteomes" id="UP000265520">
    <property type="component" value="Unassembled WGS sequence"/>
</dbReference>
<accession>A0A392VQ26</accession>
<reference evidence="1 2" key="1">
    <citation type="journal article" date="2018" name="Front. Plant Sci.">
        <title>Red Clover (Trifolium pratense) and Zigzag Clover (T. medium) - A Picture of Genomic Similarities and Differences.</title>
        <authorList>
            <person name="Dluhosova J."/>
            <person name="Istvanek J."/>
            <person name="Nedelnik J."/>
            <person name="Repkova J."/>
        </authorList>
    </citation>
    <scope>NUCLEOTIDE SEQUENCE [LARGE SCALE GENOMIC DNA]</scope>
    <source>
        <strain evidence="2">cv. 10/8</strain>
        <tissue evidence="1">Leaf</tissue>
    </source>
</reference>
<protein>
    <submittedName>
        <fullName evidence="1">Uncharacterized protein</fullName>
    </submittedName>
</protein>
<dbReference type="EMBL" id="LXQA011195614">
    <property type="protein sequence ID" value="MCI88540.1"/>
    <property type="molecule type" value="Genomic_DNA"/>
</dbReference>
<sequence>VPVAAVDERPVIVDSSAFVSDPAVTTEERAIWEKQVLIPHNLEGKMLAFYGPYPPLSNFTTE</sequence>
<feature type="non-terminal residue" evidence="1">
    <location>
        <position position="62"/>
    </location>
</feature>
<feature type="non-terminal residue" evidence="1">
    <location>
        <position position="1"/>
    </location>
</feature>
<comment type="caution">
    <text evidence="1">The sequence shown here is derived from an EMBL/GenBank/DDBJ whole genome shotgun (WGS) entry which is preliminary data.</text>
</comment>
<name>A0A392VQ26_9FABA</name>
<organism evidence="1 2">
    <name type="scientific">Trifolium medium</name>
    <dbReference type="NCBI Taxonomy" id="97028"/>
    <lineage>
        <taxon>Eukaryota</taxon>
        <taxon>Viridiplantae</taxon>
        <taxon>Streptophyta</taxon>
        <taxon>Embryophyta</taxon>
        <taxon>Tracheophyta</taxon>
        <taxon>Spermatophyta</taxon>
        <taxon>Magnoliopsida</taxon>
        <taxon>eudicotyledons</taxon>
        <taxon>Gunneridae</taxon>
        <taxon>Pentapetalae</taxon>
        <taxon>rosids</taxon>
        <taxon>fabids</taxon>
        <taxon>Fabales</taxon>
        <taxon>Fabaceae</taxon>
        <taxon>Papilionoideae</taxon>
        <taxon>50 kb inversion clade</taxon>
        <taxon>NPAAA clade</taxon>
        <taxon>Hologalegina</taxon>
        <taxon>IRL clade</taxon>
        <taxon>Trifolieae</taxon>
        <taxon>Trifolium</taxon>
    </lineage>
</organism>